<dbReference type="InterPro" id="IPR003439">
    <property type="entry name" value="ABC_transporter-like_ATP-bd"/>
</dbReference>
<comment type="similarity">
    <text evidence="1">Belongs to the ABC transporter superfamily.</text>
</comment>
<evidence type="ECO:0000256" key="1">
    <source>
        <dbReference type="ARBA" id="ARBA00005417"/>
    </source>
</evidence>
<dbReference type="InterPro" id="IPR015856">
    <property type="entry name" value="ABC_transpr_CbiO/EcfA_su"/>
</dbReference>
<keyword evidence="2" id="KW-0813">Transport</keyword>
<dbReference type="HOGENOM" id="CLU_000604_1_22_4"/>
<dbReference type="Pfam" id="PF00005">
    <property type="entry name" value="ABC_tran"/>
    <property type="match status" value="1"/>
</dbReference>
<dbReference type="InterPro" id="IPR027417">
    <property type="entry name" value="P-loop_NTPase"/>
</dbReference>
<dbReference type="InterPro" id="IPR050095">
    <property type="entry name" value="ECF_ABC_transporter_ATP-bd"/>
</dbReference>
<evidence type="ECO:0000256" key="3">
    <source>
        <dbReference type="ARBA" id="ARBA00022475"/>
    </source>
</evidence>
<dbReference type="EMBL" id="CP000884">
    <property type="protein sequence ID" value="ABX37228.1"/>
    <property type="molecule type" value="Genomic_DNA"/>
</dbReference>
<keyword evidence="5" id="KW-0067">ATP-binding</keyword>
<dbReference type="STRING" id="398578.Daci_4599"/>
<evidence type="ECO:0000256" key="2">
    <source>
        <dbReference type="ARBA" id="ARBA00022448"/>
    </source>
</evidence>
<dbReference type="SMART" id="SM00382">
    <property type="entry name" value="AAA"/>
    <property type="match status" value="1"/>
</dbReference>
<keyword evidence="3" id="KW-1003">Cell membrane</keyword>
<proteinExistence type="inferred from homology"/>
<dbReference type="InterPro" id="IPR003593">
    <property type="entry name" value="AAA+_ATPase"/>
</dbReference>
<dbReference type="Proteomes" id="UP000000784">
    <property type="component" value="Chromosome"/>
</dbReference>
<protein>
    <submittedName>
        <fullName evidence="7">ABC transporter related</fullName>
    </submittedName>
</protein>
<keyword evidence="8" id="KW-1185">Reference proteome</keyword>
<organism evidence="7 8">
    <name type="scientific">Delftia acidovorans (strain DSM 14801 / SPH-1)</name>
    <dbReference type="NCBI Taxonomy" id="398578"/>
    <lineage>
        <taxon>Bacteria</taxon>
        <taxon>Pseudomonadati</taxon>
        <taxon>Pseudomonadota</taxon>
        <taxon>Betaproteobacteria</taxon>
        <taxon>Burkholderiales</taxon>
        <taxon>Comamonadaceae</taxon>
        <taxon>Delftia</taxon>
    </lineage>
</organism>
<evidence type="ECO:0000256" key="4">
    <source>
        <dbReference type="ARBA" id="ARBA00022741"/>
    </source>
</evidence>
<dbReference type="GO" id="GO:0042626">
    <property type="term" value="F:ATPase-coupled transmembrane transporter activity"/>
    <property type="evidence" value="ECO:0007669"/>
    <property type="project" value="TreeGrafter"/>
</dbReference>
<keyword evidence="4" id="KW-0547">Nucleotide-binding</keyword>
<dbReference type="eggNOG" id="COG1122">
    <property type="taxonomic scope" value="Bacteria"/>
</dbReference>
<dbReference type="CDD" id="cd03225">
    <property type="entry name" value="ABC_cobalt_CbiO_domain1"/>
    <property type="match status" value="1"/>
</dbReference>
<dbReference type="GO" id="GO:0043190">
    <property type="term" value="C:ATP-binding cassette (ABC) transporter complex"/>
    <property type="evidence" value="ECO:0007669"/>
    <property type="project" value="TreeGrafter"/>
</dbReference>
<dbReference type="PANTHER" id="PTHR43553">
    <property type="entry name" value="HEAVY METAL TRANSPORTER"/>
    <property type="match status" value="1"/>
</dbReference>
<dbReference type="GO" id="GO:0005524">
    <property type="term" value="F:ATP binding"/>
    <property type="evidence" value="ECO:0007669"/>
    <property type="project" value="UniProtKB-KW"/>
</dbReference>
<dbReference type="PANTHER" id="PTHR43553:SF24">
    <property type="entry name" value="ENERGY-COUPLING FACTOR TRANSPORTER ATP-BINDING PROTEIN ECFA1"/>
    <property type="match status" value="1"/>
</dbReference>
<keyword evidence="3" id="KW-0472">Membrane</keyword>
<dbReference type="AlphaFoldDB" id="A9C3B7"/>
<reference evidence="7 8" key="1">
    <citation type="journal article" date="2004" name="Appl. Environ. Microbiol.">
        <title>Mineralization of individual congeners of linear alkylbenzenesulfonate by defined pairs of heterotrophic bacteria.</title>
        <authorList>
            <person name="Schleheck D."/>
            <person name="Knepper T.P."/>
            <person name="Fischer K."/>
            <person name="Cook A.M."/>
        </authorList>
    </citation>
    <scope>NUCLEOTIDE SEQUENCE [LARGE SCALE GENOMIC DNA]</scope>
    <source>
        <strain evidence="8">DSM 14801 / SPH-1</strain>
    </source>
</reference>
<evidence type="ECO:0000313" key="8">
    <source>
        <dbReference type="Proteomes" id="UP000000784"/>
    </source>
</evidence>
<reference evidence="8" key="2">
    <citation type="submission" date="2007-11" db="EMBL/GenBank/DDBJ databases">
        <title>Complete sequence of Delftia acidovorans DSM 14801 / SPH-1.</title>
        <authorList>
            <person name="Copeland A."/>
            <person name="Lucas S."/>
            <person name="Lapidus A."/>
            <person name="Barry K."/>
            <person name="Glavina del Rio T."/>
            <person name="Dalin E."/>
            <person name="Tice H."/>
            <person name="Pitluck S."/>
            <person name="Lowry S."/>
            <person name="Clum A."/>
            <person name="Schmutz J."/>
            <person name="Larimer F."/>
            <person name="Land M."/>
            <person name="Hauser L."/>
            <person name="Kyrpides N."/>
            <person name="Kim E."/>
            <person name="Schleheck D."/>
            <person name="Richardson P."/>
        </authorList>
    </citation>
    <scope>NUCLEOTIDE SEQUENCE [LARGE SCALE GENOMIC DNA]</scope>
    <source>
        <strain evidence="8">DSM 14801 / SPH-1</strain>
    </source>
</reference>
<name>A9C3B7_DELAS</name>
<evidence type="ECO:0000259" key="6">
    <source>
        <dbReference type="PROSITE" id="PS50893"/>
    </source>
</evidence>
<feature type="domain" description="ABC transporter" evidence="6">
    <location>
        <begin position="53"/>
        <end position="279"/>
    </location>
</feature>
<evidence type="ECO:0000256" key="5">
    <source>
        <dbReference type="ARBA" id="ARBA00022840"/>
    </source>
</evidence>
<evidence type="ECO:0000313" key="7">
    <source>
        <dbReference type="EMBL" id="ABX37228.1"/>
    </source>
</evidence>
<sequence>MYGLDGIARIRPRQACTTARSLAVACITGKCPLSFAMPESSRTADRPASTASLRVEAVRLRRGITTVFDGLDLRLDEPRVGLIGDNGAGKTSLFRLLCGLDAPEAGRVLLDGTELHEARAQRPGQVGLMFQNPDDQIIFPTVEEELALGLRPSGISRREATERARALLASRGLADWAPRAVAGLSQGQRQQVCWLALLIAAPRVLLLDEPFASLDLPGQARLARDIAAAEQQVLVSTHVLDHVRSFGRVLWLERGKVRADGPGHGVCAAYEADVARRLQAQD</sequence>
<dbReference type="GO" id="GO:0016887">
    <property type="term" value="F:ATP hydrolysis activity"/>
    <property type="evidence" value="ECO:0007669"/>
    <property type="project" value="InterPro"/>
</dbReference>
<dbReference type="KEGG" id="dac:Daci_4599"/>
<gene>
    <name evidence="7" type="ordered locus">Daci_4599</name>
</gene>
<accession>A9C3B7</accession>
<dbReference type="Gene3D" id="3.40.50.300">
    <property type="entry name" value="P-loop containing nucleotide triphosphate hydrolases"/>
    <property type="match status" value="1"/>
</dbReference>
<dbReference type="PROSITE" id="PS50893">
    <property type="entry name" value="ABC_TRANSPORTER_2"/>
    <property type="match status" value="1"/>
</dbReference>
<dbReference type="SUPFAM" id="SSF52540">
    <property type="entry name" value="P-loop containing nucleoside triphosphate hydrolases"/>
    <property type="match status" value="1"/>
</dbReference>